<organism evidence="9 10">
    <name type="scientific">Drosophila yakuba</name>
    <name type="common">Fruit fly</name>
    <dbReference type="NCBI Taxonomy" id="7245"/>
    <lineage>
        <taxon>Eukaryota</taxon>
        <taxon>Metazoa</taxon>
        <taxon>Ecdysozoa</taxon>
        <taxon>Arthropoda</taxon>
        <taxon>Hexapoda</taxon>
        <taxon>Insecta</taxon>
        <taxon>Pterygota</taxon>
        <taxon>Neoptera</taxon>
        <taxon>Endopterygota</taxon>
        <taxon>Diptera</taxon>
        <taxon>Brachycera</taxon>
        <taxon>Muscomorpha</taxon>
        <taxon>Ephydroidea</taxon>
        <taxon>Drosophilidae</taxon>
        <taxon>Drosophila</taxon>
        <taxon>Sophophora</taxon>
    </lineage>
</organism>
<accession>B4PLK6</accession>
<keyword evidence="4 8" id="KW-1133">Transmembrane helix</keyword>
<feature type="transmembrane region" description="Helical" evidence="8">
    <location>
        <begin position="319"/>
        <end position="337"/>
    </location>
</feature>
<feature type="transmembrane region" description="Helical" evidence="8">
    <location>
        <begin position="255"/>
        <end position="275"/>
    </location>
</feature>
<protein>
    <recommendedName>
        <fullName evidence="11">Ionotropic glutamate receptor C-terminal domain-containing protein</fullName>
    </recommendedName>
</protein>
<keyword evidence="7" id="KW-0325">Glycoprotein</keyword>
<dbReference type="AlphaFoldDB" id="B4PLK6"/>
<dbReference type="OMA" id="RNYVERE"/>
<dbReference type="HOGENOM" id="CLU_021814_1_1_1"/>
<name>B4PLK6_DROYA</name>
<evidence type="ECO:0000256" key="2">
    <source>
        <dbReference type="ARBA" id="ARBA00022475"/>
    </source>
</evidence>
<dbReference type="PhylomeDB" id="B4PLK6"/>
<dbReference type="OrthoDB" id="7863853at2759"/>
<proteinExistence type="predicted"/>
<evidence type="ECO:0000313" key="9">
    <source>
        <dbReference type="EMBL" id="EDW97955.1"/>
    </source>
</evidence>
<dbReference type="Proteomes" id="UP000002282">
    <property type="component" value="Chromosome 3R"/>
</dbReference>
<reference evidence="9 10" key="2">
    <citation type="journal article" date="2007" name="PLoS Biol.">
        <title>Principles of genome evolution in the Drosophila melanogaster species group.</title>
        <authorList>
            <person name="Ranz J.M."/>
            <person name="Maurin D."/>
            <person name="Chan Y.S."/>
            <person name="von Grotthuss M."/>
            <person name="Hillier L.W."/>
            <person name="Roote J."/>
            <person name="Ashburner M."/>
            <person name="Bergman C.M."/>
        </authorList>
    </citation>
    <scope>NUCLEOTIDE SEQUENCE [LARGE SCALE GENOMIC DNA]</scope>
    <source>
        <strain evidence="10">Tai18E2 / Tucson 14021-0261.01</strain>
    </source>
</reference>
<gene>
    <name evidence="9" type="primary">Dyak\GE10271</name>
    <name evidence="9" type="synonym">dyak_GLEANR_10210</name>
    <name evidence="9" type="synonym">GE10271</name>
    <name evidence="9" type="ORF">Dyak_GE10271</name>
</gene>
<comment type="subcellular location">
    <subcellularLocation>
        <location evidence="1">Cell membrane</location>
        <topology evidence="1">Multi-pass membrane protein</topology>
    </subcellularLocation>
</comment>
<keyword evidence="5 8" id="KW-0472">Membrane</keyword>
<evidence type="ECO:0000256" key="1">
    <source>
        <dbReference type="ARBA" id="ARBA00004651"/>
    </source>
</evidence>
<keyword evidence="2" id="KW-1003">Cell membrane</keyword>
<keyword evidence="10" id="KW-1185">Reference proteome</keyword>
<dbReference type="GO" id="GO:0005886">
    <property type="term" value="C:plasma membrane"/>
    <property type="evidence" value="ECO:0007669"/>
    <property type="project" value="UniProtKB-SubCell"/>
</dbReference>
<dbReference type="eggNOG" id="ENOG502T8SD">
    <property type="taxonomic scope" value="Eukaryota"/>
</dbReference>
<dbReference type="PANTHER" id="PTHR42643:SF41">
    <property type="entry name" value="IONOTROPIC RECEPTOR 20A-RELATED"/>
    <property type="match status" value="1"/>
</dbReference>
<feature type="transmembrane region" description="Helical" evidence="8">
    <location>
        <begin position="512"/>
        <end position="534"/>
    </location>
</feature>
<evidence type="ECO:0000256" key="6">
    <source>
        <dbReference type="ARBA" id="ARBA00023170"/>
    </source>
</evidence>
<dbReference type="InterPro" id="IPR052192">
    <property type="entry name" value="Insect_Ionotropic_Sensory_Rcpt"/>
</dbReference>
<evidence type="ECO:0000256" key="5">
    <source>
        <dbReference type="ARBA" id="ARBA00023136"/>
    </source>
</evidence>
<dbReference type="KEGG" id="dya:Dyak_GE10271"/>
<evidence type="ECO:0000256" key="3">
    <source>
        <dbReference type="ARBA" id="ARBA00022692"/>
    </source>
</evidence>
<evidence type="ECO:0000256" key="4">
    <source>
        <dbReference type="ARBA" id="ARBA00022989"/>
    </source>
</evidence>
<sequence>MECEIQDWNYPEIPTLRLNEFNIIEVRRHFNSVIMALVCICNDYGMTLLESLAKDLNRMRQARIILWMDKKLTHNLLNVIAAQVEKHEFYQMIILEATQHPMDTIPIRRLDFFPSIKFDKIVDILDLKGPIFYTPEENFKGKVFNLLPDWEATLCINVTLSPGVSIPIVRNSDYGIIQFAFIYNLSLRVLNASYKLPVDGTSLVPDIQLKTQVHTNMQNLKNWNPHDISSLMVAVPCGKELSIEEVFKQLDVNSWLRHIFFVYIIFVVAEAFILVITHRISGRSYHFCNLIPVLNLRAFRAILGMSFPISRRSSLSLRQLFLAINIFGLISSSFFNCKLKALLMKHSDQPHIKNFEDLRDSGLNVFAGPAMDPFLNSETGAEFVRNNVINLKSVSQWELIEMLLKANTYNAYLMFSENWEVLNKFHKFYGRSTLCRSKNLTIIEALPMTYILKNNSMLDRSLFRFMMRLHEHGFVDHWLKQSPYILGKAVNTTIQRNYVEREKALSLHHFKWLWCILVCGYGSAIIVFIIEIVFGGQRKTRHSDISHV</sequence>
<evidence type="ECO:0000313" key="10">
    <source>
        <dbReference type="Proteomes" id="UP000002282"/>
    </source>
</evidence>
<dbReference type="PANTHER" id="PTHR42643">
    <property type="entry name" value="IONOTROPIC RECEPTOR 20A-RELATED"/>
    <property type="match status" value="1"/>
</dbReference>
<dbReference type="EMBL" id="CM000160">
    <property type="protein sequence ID" value="EDW97955.1"/>
    <property type="molecule type" value="Genomic_DNA"/>
</dbReference>
<reference evidence="9 10" key="1">
    <citation type="journal article" date="2007" name="Nature">
        <title>Evolution of genes and genomes on the Drosophila phylogeny.</title>
        <authorList>
            <consortium name="Drosophila 12 Genomes Consortium"/>
            <person name="Clark A.G."/>
            <person name="Eisen M.B."/>
            <person name="Smith D.R."/>
            <person name="Bergman C.M."/>
            <person name="Oliver B."/>
            <person name="Markow T.A."/>
            <person name="Kaufman T.C."/>
            <person name="Kellis M."/>
            <person name="Gelbart W."/>
            <person name="Iyer V.N."/>
            <person name="Pollard D.A."/>
            <person name="Sackton T.B."/>
            <person name="Larracuente A.M."/>
            <person name="Singh N.D."/>
            <person name="Abad J.P."/>
            <person name="Abt D.N."/>
            <person name="Adryan B."/>
            <person name="Aguade M."/>
            <person name="Akashi H."/>
            <person name="Anderson W.W."/>
            <person name="Aquadro C.F."/>
            <person name="Ardell D.H."/>
            <person name="Arguello R."/>
            <person name="Artieri C.G."/>
            <person name="Barbash D.A."/>
            <person name="Barker D."/>
            <person name="Barsanti P."/>
            <person name="Batterham P."/>
            <person name="Batzoglou S."/>
            <person name="Begun D."/>
            <person name="Bhutkar A."/>
            <person name="Blanco E."/>
            <person name="Bosak S.A."/>
            <person name="Bradley R.K."/>
            <person name="Brand A.D."/>
            <person name="Brent M.R."/>
            <person name="Brooks A.N."/>
            <person name="Brown R.H."/>
            <person name="Butlin R.K."/>
            <person name="Caggese C."/>
            <person name="Calvi B.R."/>
            <person name="Bernardo de Carvalho A."/>
            <person name="Caspi A."/>
            <person name="Castrezana S."/>
            <person name="Celniker S.E."/>
            <person name="Chang J.L."/>
            <person name="Chapple C."/>
            <person name="Chatterji S."/>
            <person name="Chinwalla A."/>
            <person name="Civetta A."/>
            <person name="Clifton S.W."/>
            <person name="Comeron J.M."/>
            <person name="Costello J.C."/>
            <person name="Coyne J.A."/>
            <person name="Daub J."/>
            <person name="David R.G."/>
            <person name="Delcher A.L."/>
            <person name="Delehaunty K."/>
            <person name="Do C.B."/>
            <person name="Ebling H."/>
            <person name="Edwards K."/>
            <person name="Eickbush T."/>
            <person name="Evans J.D."/>
            <person name="Filipski A."/>
            <person name="Findeiss S."/>
            <person name="Freyhult E."/>
            <person name="Fulton L."/>
            <person name="Fulton R."/>
            <person name="Garcia A.C."/>
            <person name="Gardiner A."/>
            <person name="Garfield D.A."/>
            <person name="Garvin B.E."/>
            <person name="Gibson G."/>
            <person name="Gilbert D."/>
            <person name="Gnerre S."/>
            <person name="Godfrey J."/>
            <person name="Good R."/>
            <person name="Gotea V."/>
            <person name="Gravely B."/>
            <person name="Greenberg A.J."/>
            <person name="Griffiths-Jones S."/>
            <person name="Gross S."/>
            <person name="Guigo R."/>
            <person name="Gustafson E.A."/>
            <person name="Haerty W."/>
            <person name="Hahn M.W."/>
            <person name="Halligan D.L."/>
            <person name="Halpern A.L."/>
            <person name="Halter G.M."/>
            <person name="Han M.V."/>
            <person name="Heger A."/>
            <person name="Hillier L."/>
            <person name="Hinrichs A.S."/>
            <person name="Holmes I."/>
            <person name="Hoskins R.A."/>
            <person name="Hubisz M.J."/>
            <person name="Hultmark D."/>
            <person name="Huntley M.A."/>
            <person name="Jaffe D.B."/>
            <person name="Jagadeeshan S."/>
            <person name="Jeck W.R."/>
            <person name="Johnson J."/>
            <person name="Jones C.D."/>
            <person name="Jordan W.C."/>
            <person name="Karpen G.H."/>
            <person name="Kataoka E."/>
            <person name="Keightley P.D."/>
            <person name="Kheradpour P."/>
            <person name="Kirkness E.F."/>
            <person name="Koerich L.B."/>
            <person name="Kristiansen K."/>
            <person name="Kudrna D."/>
            <person name="Kulathinal R.J."/>
            <person name="Kumar S."/>
            <person name="Kwok R."/>
            <person name="Lander E."/>
            <person name="Langley C.H."/>
            <person name="Lapoint R."/>
            <person name="Lazzaro B.P."/>
            <person name="Lee S.J."/>
            <person name="Levesque L."/>
            <person name="Li R."/>
            <person name="Lin C.F."/>
            <person name="Lin M.F."/>
            <person name="Lindblad-Toh K."/>
            <person name="Llopart A."/>
            <person name="Long M."/>
            <person name="Low L."/>
            <person name="Lozovsky E."/>
            <person name="Lu J."/>
            <person name="Luo M."/>
            <person name="Machado C.A."/>
            <person name="Makalowski W."/>
            <person name="Marzo M."/>
            <person name="Matsuda M."/>
            <person name="Matzkin L."/>
            <person name="McAllister B."/>
            <person name="McBride C.S."/>
            <person name="McKernan B."/>
            <person name="McKernan K."/>
            <person name="Mendez-Lago M."/>
            <person name="Minx P."/>
            <person name="Mollenhauer M.U."/>
            <person name="Montooth K."/>
            <person name="Mount S.M."/>
            <person name="Mu X."/>
            <person name="Myers E."/>
            <person name="Negre B."/>
            <person name="Newfeld S."/>
            <person name="Nielsen R."/>
            <person name="Noor M.A."/>
            <person name="O'Grady P."/>
            <person name="Pachter L."/>
            <person name="Papaceit M."/>
            <person name="Parisi M.J."/>
            <person name="Parisi M."/>
            <person name="Parts L."/>
            <person name="Pedersen J.S."/>
            <person name="Pesole G."/>
            <person name="Phillippy A.M."/>
            <person name="Ponting C.P."/>
            <person name="Pop M."/>
            <person name="Porcelli D."/>
            <person name="Powell J.R."/>
            <person name="Prohaska S."/>
            <person name="Pruitt K."/>
            <person name="Puig M."/>
            <person name="Quesneville H."/>
            <person name="Ram K.R."/>
            <person name="Rand D."/>
            <person name="Rasmussen M.D."/>
            <person name="Reed L.K."/>
            <person name="Reenan R."/>
            <person name="Reily A."/>
            <person name="Remington K.A."/>
            <person name="Rieger T.T."/>
            <person name="Ritchie M.G."/>
            <person name="Robin C."/>
            <person name="Rogers Y.H."/>
            <person name="Rohde C."/>
            <person name="Rozas J."/>
            <person name="Rubenfield M.J."/>
            <person name="Ruiz A."/>
            <person name="Russo S."/>
            <person name="Salzberg S.L."/>
            <person name="Sanchez-Gracia A."/>
            <person name="Saranga D.J."/>
            <person name="Sato H."/>
            <person name="Schaeffer S.W."/>
            <person name="Schatz M.C."/>
            <person name="Schlenke T."/>
            <person name="Schwartz R."/>
            <person name="Segarra C."/>
            <person name="Singh R.S."/>
            <person name="Sirot L."/>
            <person name="Sirota M."/>
            <person name="Sisneros N.B."/>
            <person name="Smith C.D."/>
            <person name="Smith T.F."/>
            <person name="Spieth J."/>
            <person name="Stage D.E."/>
            <person name="Stark A."/>
            <person name="Stephan W."/>
            <person name="Strausberg R.L."/>
            <person name="Strempel S."/>
            <person name="Sturgill D."/>
            <person name="Sutton G."/>
            <person name="Sutton G.G."/>
            <person name="Tao W."/>
            <person name="Teichmann S."/>
            <person name="Tobari Y.N."/>
            <person name="Tomimura Y."/>
            <person name="Tsolas J.M."/>
            <person name="Valente V.L."/>
            <person name="Venter E."/>
            <person name="Venter J.C."/>
            <person name="Vicario S."/>
            <person name="Vieira F.G."/>
            <person name="Vilella A.J."/>
            <person name="Villasante A."/>
            <person name="Walenz B."/>
            <person name="Wang J."/>
            <person name="Wasserman M."/>
            <person name="Watts T."/>
            <person name="Wilson D."/>
            <person name="Wilson R.K."/>
            <person name="Wing R.A."/>
            <person name="Wolfner M.F."/>
            <person name="Wong A."/>
            <person name="Wong G.K."/>
            <person name="Wu C.I."/>
            <person name="Wu G."/>
            <person name="Yamamoto D."/>
            <person name="Yang H.P."/>
            <person name="Yang S.P."/>
            <person name="Yorke J.A."/>
            <person name="Yoshida K."/>
            <person name="Zdobnov E."/>
            <person name="Zhang P."/>
            <person name="Zhang Y."/>
            <person name="Zimin A.V."/>
            <person name="Baldwin J."/>
            <person name="Abdouelleil A."/>
            <person name="Abdulkadir J."/>
            <person name="Abebe A."/>
            <person name="Abera B."/>
            <person name="Abreu J."/>
            <person name="Acer S.C."/>
            <person name="Aftuck L."/>
            <person name="Alexander A."/>
            <person name="An P."/>
            <person name="Anderson E."/>
            <person name="Anderson S."/>
            <person name="Arachi H."/>
            <person name="Azer M."/>
            <person name="Bachantsang P."/>
            <person name="Barry A."/>
            <person name="Bayul T."/>
            <person name="Berlin A."/>
            <person name="Bessette D."/>
            <person name="Bloom T."/>
            <person name="Blye J."/>
            <person name="Boguslavskiy L."/>
            <person name="Bonnet C."/>
            <person name="Boukhgalter B."/>
            <person name="Bourzgui I."/>
            <person name="Brown A."/>
            <person name="Cahill P."/>
            <person name="Channer S."/>
            <person name="Cheshatsang Y."/>
            <person name="Chuda L."/>
            <person name="Citroen M."/>
            <person name="Collymore A."/>
            <person name="Cooke P."/>
            <person name="Costello M."/>
            <person name="D'Aco K."/>
            <person name="Daza R."/>
            <person name="De Haan G."/>
            <person name="DeGray S."/>
            <person name="DeMaso C."/>
            <person name="Dhargay N."/>
            <person name="Dooley K."/>
            <person name="Dooley E."/>
            <person name="Doricent M."/>
            <person name="Dorje P."/>
            <person name="Dorjee K."/>
            <person name="Dupes A."/>
            <person name="Elong R."/>
            <person name="Falk J."/>
            <person name="Farina A."/>
            <person name="Faro S."/>
            <person name="Ferguson D."/>
            <person name="Fisher S."/>
            <person name="Foley C.D."/>
            <person name="Franke A."/>
            <person name="Friedrich D."/>
            <person name="Gadbois L."/>
            <person name="Gearin G."/>
            <person name="Gearin C.R."/>
            <person name="Giannoukos G."/>
            <person name="Goode T."/>
            <person name="Graham J."/>
            <person name="Grandbois E."/>
            <person name="Grewal S."/>
            <person name="Gyaltsen K."/>
            <person name="Hafez N."/>
            <person name="Hagos B."/>
            <person name="Hall J."/>
            <person name="Henson C."/>
            <person name="Hollinger A."/>
            <person name="Honan T."/>
            <person name="Huard M.D."/>
            <person name="Hughes L."/>
            <person name="Hurhula B."/>
            <person name="Husby M.E."/>
            <person name="Kamat A."/>
            <person name="Kanga B."/>
            <person name="Kashin S."/>
            <person name="Khazanovich D."/>
            <person name="Kisner P."/>
            <person name="Lance K."/>
            <person name="Lara M."/>
            <person name="Lee W."/>
            <person name="Lennon N."/>
            <person name="Letendre F."/>
            <person name="LeVine R."/>
            <person name="Lipovsky A."/>
            <person name="Liu X."/>
            <person name="Liu J."/>
            <person name="Liu S."/>
            <person name="Lokyitsang T."/>
            <person name="Lokyitsang Y."/>
            <person name="Lubonja R."/>
            <person name="Lui A."/>
            <person name="MacDonald P."/>
            <person name="Magnisalis V."/>
            <person name="Maru K."/>
            <person name="Matthews C."/>
            <person name="McCusker W."/>
            <person name="McDonough S."/>
            <person name="Mehta T."/>
            <person name="Meldrim J."/>
            <person name="Meneus L."/>
            <person name="Mihai O."/>
            <person name="Mihalev A."/>
            <person name="Mihova T."/>
            <person name="Mittelman R."/>
            <person name="Mlenga V."/>
            <person name="Montmayeur A."/>
            <person name="Mulrain L."/>
            <person name="Navidi A."/>
            <person name="Naylor J."/>
            <person name="Negash T."/>
            <person name="Nguyen T."/>
            <person name="Nguyen N."/>
            <person name="Nicol R."/>
            <person name="Norbu C."/>
            <person name="Norbu N."/>
            <person name="Novod N."/>
            <person name="O'Neill B."/>
            <person name="Osman S."/>
            <person name="Markiewicz E."/>
            <person name="Oyono O.L."/>
            <person name="Patti C."/>
            <person name="Phunkhang P."/>
            <person name="Pierre F."/>
            <person name="Priest M."/>
            <person name="Raghuraman S."/>
            <person name="Rege F."/>
            <person name="Reyes R."/>
            <person name="Rise C."/>
            <person name="Rogov P."/>
            <person name="Ross K."/>
            <person name="Ryan E."/>
            <person name="Settipalli S."/>
            <person name="Shea T."/>
            <person name="Sherpa N."/>
            <person name="Shi L."/>
            <person name="Shih D."/>
            <person name="Sparrow T."/>
            <person name="Spaulding J."/>
            <person name="Stalker J."/>
            <person name="Stange-Thomann N."/>
            <person name="Stavropoulos S."/>
            <person name="Stone C."/>
            <person name="Strader C."/>
            <person name="Tesfaye S."/>
            <person name="Thomson T."/>
            <person name="Thoulutsang Y."/>
            <person name="Thoulutsang D."/>
            <person name="Topham K."/>
            <person name="Topping I."/>
            <person name="Tsamla T."/>
            <person name="Vassiliev H."/>
            <person name="Vo A."/>
            <person name="Wangchuk T."/>
            <person name="Wangdi T."/>
            <person name="Weiand M."/>
            <person name="Wilkinson J."/>
            <person name="Wilson A."/>
            <person name="Yadav S."/>
            <person name="Young G."/>
            <person name="Yu Q."/>
            <person name="Zembek L."/>
            <person name="Zhong D."/>
            <person name="Zimmer A."/>
            <person name="Zwirko Z."/>
            <person name="Jaffe D.B."/>
            <person name="Alvarez P."/>
            <person name="Brockman W."/>
            <person name="Butler J."/>
            <person name="Chin C."/>
            <person name="Gnerre S."/>
            <person name="Grabherr M."/>
            <person name="Kleber M."/>
            <person name="Mauceli E."/>
            <person name="MacCallum I."/>
        </authorList>
    </citation>
    <scope>NUCLEOTIDE SEQUENCE [LARGE SCALE GENOMIC DNA]</scope>
    <source>
        <strain evidence="10">Tai18E2 / Tucson 14021-0261.01</strain>
    </source>
</reference>
<evidence type="ECO:0000256" key="8">
    <source>
        <dbReference type="SAM" id="Phobius"/>
    </source>
</evidence>
<keyword evidence="6" id="KW-0675">Receptor</keyword>
<keyword evidence="3 8" id="KW-0812">Transmembrane</keyword>
<evidence type="ECO:0008006" key="11">
    <source>
        <dbReference type="Google" id="ProtNLM"/>
    </source>
</evidence>
<evidence type="ECO:0000256" key="7">
    <source>
        <dbReference type="ARBA" id="ARBA00023180"/>
    </source>
</evidence>